<dbReference type="Proteomes" id="UP000009026">
    <property type="component" value="Chromosome"/>
</dbReference>
<dbReference type="InterPro" id="IPR017853">
    <property type="entry name" value="GH"/>
</dbReference>
<sequence length="452" mass="49090">MHPARSTFLGCALLIGALVLLPTAASARTAILQKDGQWQLQVDGRAYIARGVGFSGSSNSTAYDADCARLAALGVNTLRTWGINSETRLLLDAAHKHGLKVLVGLWMRHGQPGMEGDDNFDYTRDTGGMKQQLEETLKHVRGFKDHPAVLAWGVGNEVILNSPHDAAKEAYARFLEKVVRAVKKVDADHPVISVDAWTMAVPWWEKHVPSLDAYGLNVYGGGIHVLPAELAKAGVKKPWFITEFGAQGEWDAPKDAHGVPREPTDAEKYAAIVDGWNTALAPHVKEGRCLGLFVFNYSSSFDHTNLWLGMLSGTSTRPAWHAVREAYTGQKPATPLPRIAAVAVQGAVREGPSTWAQVQVDVDATDPKLHGLFFAYNFRGAATRHERDEVRRLDARPGPTPGTWQVRMPAVRGAIKLYALGKDDAGNLAMATTSTRLPFPTPEPARPGSVPP</sequence>
<dbReference type="GO" id="GO:0005975">
    <property type="term" value="P:carbohydrate metabolic process"/>
    <property type="evidence" value="ECO:0007669"/>
    <property type="project" value="InterPro"/>
</dbReference>
<evidence type="ECO:0000313" key="3">
    <source>
        <dbReference type="EMBL" id="AKQ63360.1"/>
    </source>
</evidence>
<dbReference type="GO" id="GO:0004553">
    <property type="term" value="F:hydrolase activity, hydrolyzing O-glycosyl compounds"/>
    <property type="evidence" value="ECO:0007669"/>
    <property type="project" value="InterPro"/>
</dbReference>
<reference evidence="3 4" key="1">
    <citation type="journal article" date="2016" name="PLoS ONE">
        <title>Complete Genome Sequence and Comparative Genomics of a Novel Myxobacterium Myxococcus hansupus.</title>
        <authorList>
            <person name="Sharma G."/>
            <person name="Narwani T."/>
            <person name="Subramanian S."/>
        </authorList>
    </citation>
    <scope>NUCLEOTIDE SEQUENCE [LARGE SCALE GENOMIC DNA]</scope>
    <source>
        <strain evidence="4">mixupus</strain>
    </source>
</reference>
<dbReference type="EMBL" id="CP012109">
    <property type="protein sequence ID" value="AKQ63360.1"/>
    <property type="molecule type" value="Genomic_DNA"/>
</dbReference>
<evidence type="ECO:0000313" key="4">
    <source>
        <dbReference type="Proteomes" id="UP000009026"/>
    </source>
</evidence>
<dbReference type="Gene3D" id="3.20.20.80">
    <property type="entry name" value="Glycosidases"/>
    <property type="match status" value="1"/>
</dbReference>
<dbReference type="SUPFAM" id="SSF51445">
    <property type="entry name" value="(Trans)glycosidases"/>
    <property type="match status" value="1"/>
</dbReference>
<evidence type="ECO:0000256" key="1">
    <source>
        <dbReference type="SAM" id="SignalP"/>
    </source>
</evidence>
<dbReference type="PATRIC" id="fig|1297742.4.peg.280"/>
<name>A0A0H4WPW1_9BACT</name>
<keyword evidence="4" id="KW-1185">Reference proteome</keyword>
<gene>
    <name evidence="3" type="ORF">A176_000272</name>
</gene>
<dbReference type="OrthoDB" id="9809116at2"/>
<dbReference type="Pfam" id="PF02836">
    <property type="entry name" value="Glyco_hydro_2_C"/>
    <property type="match status" value="1"/>
</dbReference>
<proteinExistence type="predicted"/>
<feature type="signal peptide" evidence="1">
    <location>
        <begin position="1"/>
        <end position="27"/>
    </location>
</feature>
<dbReference type="RefSeq" id="WP_002633284.1">
    <property type="nucleotide sequence ID" value="NZ_CP012109.1"/>
</dbReference>
<evidence type="ECO:0000259" key="2">
    <source>
        <dbReference type="Pfam" id="PF02836"/>
    </source>
</evidence>
<dbReference type="eggNOG" id="COG3934">
    <property type="taxonomic scope" value="Bacteria"/>
</dbReference>
<dbReference type="AlphaFoldDB" id="A0A0H4WPW1"/>
<feature type="chain" id="PRO_5005211895" description="Glycoside hydrolase family 2 catalytic domain-containing protein" evidence="1">
    <location>
        <begin position="28"/>
        <end position="452"/>
    </location>
</feature>
<accession>A0A0H4WPW1</accession>
<dbReference type="InterPro" id="IPR006103">
    <property type="entry name" value="Glyco_hydro_2_cat"/>
</dbReference>
<organism evidence="3 4">
    <name type="scientific">Pseudomyxococcus hansupus</name>
    <dbReference type="NCBI Taxonomy" id="1297742"/>
    <lineage>
        <taxon>Bacteria</taxon>
        <taxon>Pseudomonadati</taxon>
        <taxon>Myxococcota</taxon>
        <taxon>Myxococcia</taxon>
        <taxon>Myxococcales</taxon>
        <taxon>Cystobacterineae</taxon>
        <taxon>Myxococcaceae</taxon>
        <taxon>Pseudomyxococcus</taxon>
    </lineage>
</organism>
<feature type="domain" description="Glycoside hydrolase family 2 catalytic" evidence="2">
    <location>
        <begin position="65"/>
        <end position="246"/>
    </location>
</feature>
<keyword evidence="1" id="KW-0732">Signal</keyword>
<dbReference type="KEGG" id="mym:A176_000272"/>
<protein>
    <recommendedName>
        <fullName evidence="2">Glycoside hydrolase family 2 catalytic domain-containing protein</fullName>
    </recommendedName>
</protein>
<dbReference type="STRING" id="1297742.A176_000272"/>